<evidence type="ECO:0000313" key="2">
    <source>
        <dbReference type="Proteomes" id="UP000265703"/>
    </source>
</evidence>
<protein>
    <submittedName>
        <fullName evidence="1">Uncharacterized protein</fullName>
    </submittedName>
</protein>
<evidence type="ECO:0000313" key="1">
    <source>
        <dbReference type="EMBL" id="RIA84257.1"/>
    </source>
</evidence>
<proteinExistence type="predicted"/>
<accession>A0A397SJU0</accession>
<dbReference type="OrthoDB" id="2323207at2759"/>
<organism evidence="1 2">
    <name type="scientific">Glomus cerebriforme</name>
    <dbReference type="NCBI Taxonomy" id="658196"/>
    <lineage>
        <taxon>Eukaryota</taxon>
        <taxon>Fungi</taxon>
        <taxon>Fungi incertae sedis</taxon>
        <taxon>Mucoromycota</taxon>
        <taxon>Glomeromycotina</taxon>
        <taxon>Glomeromycetes</taxon>
        <taxon>Glomerales</taxon>
        <taxon>Glomeraceae</taxon>
        <taxon>Glomus</taxon>
    </lineage>
</organism>
<feature type="non-terminal residue" evidence="1">
    <location>
        <position position="242"/>
    </location>
</feature>
<dbReference type="Proteomes" id="UP000265703">
    <property type="component" value="Unassembled WGS sequence"/>
</dbReference>
<gene>
    <name evidence="1" type="ORF">C1645_832517</name>
</gene>
<dbReference type="AlphaFoldDB" id="A0A397SJU0"/>
<reference evidence="1 2" key="1">
    <citation type="submission" date="2018-06" db="EMBL/GenBank/DDBJ databases">
        <title>Comparative genomics reveals the genomic features of Rhizophagus irregularis, R. cerebriforme, R. diaphanum and Gigaspora rosea, and their symbiotic lifestyle signature.</title>
        <authorList>
            <person name="Morin E."/>
            <person name="San Clemente H."/>
            <person name="Chen E.C.H."/>
            <person name="De La Providencia I."/>
            <person name="Hainaut M."/>
            <person name="Kuo A."/>
            <person name="Kohler A."/>
            <person name="Murat C."/>
            <person name="Tang N."/>
            <person name="Roy S."/>
            <person name="Loubradou J."/>
            <person name="Henrissat B."/>
            <person name="Grigoriev I.V."/>
            <person name="Corradi N."/>
            <person name="Roux C."/>
            <person name="Martin F.M."/>
        </authorList>
    </citation>
    <scope>NUCLEOTIDE SEQUENCE [LARGE SCALE GENOMIC DNA]</scope>
    <source>
        <strain evidence="1 2">DAOM 227022</strain>
    </source>
</reference>
<comment type="caution">
    <text evidence="1">The sequence shown here is derived from an EMBL/GenBank/DDBJ whole genome shotgun (WGS) entry which is preliminary data.</text>
</comment>
<sequence>MDFVKNFFHFNKHQSEQKYLSDDIIEQIKDFNCYNLTKKQKLLIDKLILNKKLKKLYKKYDLCKECKQPNTGYQYCQSCESKQEQNFLNEDVFEQIKDFDHHSWKLTEEQKLLIDKLILNEELKERYKYYGLCKECKQPNTGYQYCQSCESKQEQNFLNEDVFEQIKDFDHHKCKQPKTSSGWCNTCNAKRFQQNFKKWSSGNDDIDKFIQHTQLSATDYNEVLEWIPYDRFYNIEYIAKGG</sequence>
<name>A0A397SJU0_9GLOM</name>
<dbReference type="EMBL" id="QKYT01000505">
    <property type="protein sequence ID" value="RIA84257.1"/>
    <property type="molecule type" value="Genomic_DNA"/>
</dbReference>
<keyword evidence="2" id="KW-1185">Reference proteome</keyword>